<gene>
    <name evidence="9" type="ORF">LTR69_004385</name>
    <name evidence="10" type="ORF">PV11_04787</name>
</gene>
<accession>A0A0D1X4W3</accession>
<dbReference type="STRING" id="1016849.A0A0D1X4W3"/>
<dbReference type="GO" id="GO:0008270">
    <property type="term" value="F:zinc ion binding"/>
    <property type="evidence" value="ECO:0007669"/>
    <property type="project" value="InterPro"/>
</dbReference>
<comment type="similarity">
    <text evidence="5">Belongs to the zinc-containing alcohol dehydrogenase family.</text>
</comment>
<feature type="domain" description="Alcohol dehydrogenase-like N-terminal" evidence="8">
    <location>
        <begin position="56"/>
        <end position="187"/>
    </location>
</feature>
<feature type="region of interest" description="Disordered" evidence="6">
    <location>
        <begin position="419"/>
        <end position="442"/>
    </location>
</feature>
<organism evidence="10 11">
    <name type="scientific">Exophiala sideris</name>
    <dbReference type="NCBI Taxonomy" id="1016849"/>
    <lineage>
        <taxon>Eukaryota</taxon>
        <taxon>Fungi</taxon>
        <taxon>Dikarya</taxon>
        <taxon>Ascomycota</taxon>
        <taxon>Pezizomycotina</taxon>
        <taxon>Eurotiomycetes</taxon>
        <taxon>Chaetothyriomycetidae</taxon>
        <taxon>Chaetothyriales</taxon>
        <taxon>Herpotrichiellaceae</taxon>
        <taxon>Exophiala</taxon>
    </lineage>
</organism>
<dbReference type="GO" id="GO:0016491">
    <property type="term" value="F:oxidoreductase activity"/>
    <property type="evidence" value="ECO:0007669"/>
    <property type="project" value="UniProtKB-KW"/>
</dbReference>
<evidence type="ECO:0000256" key="5">
    <source>
        <dbReference type="RuleBase" id="RU361277"/>
    </source>
</evidence>
<dbReference type="EMBL" id="KN846952">
    <property type="protein sequence ID" value="KIV82696.1"/>
    <property type="molecule type" value="Genomic_DNA"/>
</dbReference>
<dbReference type="Proteomes" id="UP001345691">
    <property type="component" value="Unassembled WGS sequence"/>
</dbReference>
<comment type="cofactor">
    <cofactor evidence="1 5">
        <name>Zn(2+)</name>
        <dbReference type="ChEBI" id="CHEBI:29105"/>
    </cofactor>
</comment>
<evidence type="ECO:0000313" key="12">
    <source>
        <dbReference type="Proteomes" id="UP001345691"/>
    </source>
</evidence>
<dbReference type="Proteomes" id="UP000053599">
    <property type="component" value="Unassembled WGS sequence"/>
</dbReference>
<dbReference type="InterPro" id="IPR011032">
    <property type="entry name" value="GroES-like_sf"/>
</dbReference>
<keyword evidence="12" id="KW-1185">Reference proteome</keyword>
<evidence type="ECO:0000313" key="11">
    <source>
        <dbReference type="Proteomes" id="UP000053599"/>
    </source>
</evidence>
<evidence type="ECO:0008006" key="13">
    <source>
        <dbReference type="Google" id="ProtNLM"/>
    </source>
</evidence>
<proteinExistence type="inferred from homology"/>
<evidence type="ECO:0000256" key="1">
    <source>
        <dbReference type="ARBA" id="ARBA00001947"/>
    </source>
</evidence>
<evidence type="ECO:0000256" key="3">
    <source>
        <dbReference type="ARBA" id="ARBA00022833"/>
    </source>
</evidence>
<evidence type="ECO:0000256" key="4">
    <source>
        <dbReference type="ARBA" id="ARBA00023002"/>
    </source>
</evidence>
<evidence type="ECO:0000259" key="8">
    <source>
        <dbReference type="Pfam" id="PF08240"/>
    </source>
</evidence>
<dbReference type="InterPro" id="IPR002328">
    <property type="entry name" value="ADH_Zn_CS"/>
</dbReference>
<dbReference type="CDD" id="cd08283">
    <property type="entry name" value="FDH_like_1"/>
    <property type="match status" value="1"/>
</dbReference>
<evidence type="ECO:0000313" key="9">
    <source>
        <dbReference type="EMBL" id="KAK5063679.1"/>
    </source>
</evidence>
<evidence type="ECO:0000259" key="7">
    <source>
        <dbReference type="Pfam" id="PF00107"/>
    </source>
</evidence>
<reference evidence="9 12" key="2">
    <citation type="submission" date="2023-08" db="EMBL/GenBank/DDBJ databases">
        <title>Black Yeasts Isolated from many extreme environments.</title>
        <authorList>
            <person name="Coleine C."/>
            <person name="Stajich J.E."/>
            <person name="Selbmann L."/>
        </authorList>
    </citation>
    <scope>NUCLEOTIDE SEQUENCE [LARGE SCALE GENOMIC DNA]</scope>
    <source>
        <strain evidence="9 12">CCFEE 6328</strain>
    </source>
</reference>
<dbReference type="Pfam" id="PF00107">
    <property type="entry name" value="ADH_zinc_N"/>
    <property type="match status" value="1"/>
</dbReference>
<feature type="region of interest" description="Disordered" evidence="6">
    <location>
        <begin position="1"/>
        <end position="20"/>
    </location>
</feature>
<dbReference type="AlphaFoldDB" id="A0A0D1X4W3"/>
<dbReference type="Gene3D" id="3.90.180.10">
    <property type="entry name" value="Medium-chain alcohol dehydrogenases, catalytic domain"/>
    <property type="match status" value="1"/>
</dbReference>
<protein>
    <recommendedName>
        <fullName evidence="13">Enoyl reductase (ER) domain-containing protein</fullName>
    </recommendedName>
</protein>
<dbReference type="InterPro" id="IPR013149">
    <property type="entry name" value="ADH-like_C"/>
</dbReference>
<keyword evidence="4" id="KW-0560">Oxidoreductase</keyword>
<dbReference type="SUPFAM" id="SSF50129">
    <property type="entry name" value="GroES-like"/>
    <property type="match status" value="1"/>
</dbReference>
<feature type="domain" description="Alcohol dehydrogenase-like C-terminal" evidence="7">
    <location>
        <begin position="226"/>
        <end position="297"/>
    </location>
</feature>
<dbReference type="EMBL" id="KN846952">
    <property type="protein sequence ID" value="KIV82697.1"/>
    <property type="molecule type" value="Genomic_DNA"/>
</dbReference>
<dbReference type="InterPro" id="IPR013154">
    <property type="entry name" value="ADH-like_N"/>
</dbReference>
<evidence type="ECO:0000256" key="2">
    <source>
        <dbReference type="ARBA" id="ARBA00022723"/>
    </source>
</evidence>
<dbReference type="PANTHER" id="PTHR42813:SF1">
    <property type="entry name" value="DEHYDROGENASE, PUTATIVE (AFU_ORTHOLOGUE AFUA_5G03930)-RELATED"/>
    <property type="match status" value="1"/>
</dbReference>
<dbReference type="InterPro" id="IPR036291">
    <property type="entry name" value="NAD(P)-bd_dom_sf"/>
</dbReference>
<dbReference type="HOGENOM" id="CLU_026673_11_3_1"/>
<sequence length="442" mass="48652">MNTIVANKAEEKLGDRPTATTNEYDARPGETMLALRWHGDKDVRVEEVPTPTITEPTDVVVRVTGTTVCGSDLHLYHKEIMQLQEGEILGHEFMGIADEVGSQVTSIKKGDRVVASFQIACGKCQFCKEGLTSMCDRTNSSALQEKLYGKPFAGLFGYSHFAGGFAGGQAEFVRVPFADFNLLKIPDHLPNEKVLYLSDIVPTSYHATVCADVQKGKSVAVWGLGPVGMLACQWSKLAGARRVIAIDQVAERLARARDMGCDTIDFSKQTDVVSAIYELEPQGVDCCIDAAAFRYTKTMLHSAQRLVGMETDSSEIPNETIRAVRKFGTVSIVADYAATTNQFLIGALMEKGVTYRGCGQAPVQKYWHQLLKKIESGEFDPTIVLTHRFSIEEFSDLYKAFDEKRHGIMKTYVQTRFSPPATKGTPQLSTLRSGDLKPVPVT</sequence>
<dbReference type="Pfam" id="PF08240">
    <property type="entry name" value="ADH_N"/>
    <property type="match status" value="1"/>
</dbReference>
<dbReference type="PROSITE" id="PS00059">
    <property type="entry name" value="ADH_ZINC"/>
    <property type="match status" value="1"/>
</dbReference>
<keyword evidence="2 5" id="KW-0479">Metal-binding</keyword>
<dbReference type="Gene3D" id="3.40.50.720">
    <property type="entry name" value="NAD(P)-binding Rossmann-like Domain"/>
    <property type="match status" value="1"/>
</dbReference>
<evidence type="ECO:0000256" key="6">
    <source>
        <dbReference type="SAM" id="MobiDB-lite"/>
    </source>
</evidence>
<reference evidence="10 11" key="1">
    <citation type="submission" date="2015-01" db="EMBL/GenBank/DDBJ databases">
        <title>The Genome Sequence of Exophiala sideris CBS121828.</title>
        <authorList>
            <consortium name="The Broad Institute Genomics Platform"/>
            <person name="Cuomo C."/>
            <person name="de Hoog S."/>
            <person name="Gorbushina A."/>
            <person name="Stielow B."/>
            <person name="Teixiera M."/>
            <person name="Abouelleil A."/>
            <person name="Chapman S.B."/>
            <person name="Priest M."/>
            <person name="Young S.K."/>
            <person name="Wortman J."/>
            <person name="Nusbaum C."/>
            <person name="Birren B."/>
        </authorList>
    </citation>
    <scope>NUCLEOTIDE SEQUENCE [LARGE SCALE GENOMIC DNA]</scope>
    <source>
        <strain evidence="10 11">CBS 121828</strain>
    </source>
</reference>
<name>A0A0D1X4W3_9EURO</name>
<dbReference type="SUPFAM" id="SSF51735">
    <property type="entry name" value="NAD(P)-binding Rossmann-fold domains"/>
    <property type="match status" value="1"/>
</dbReference>
<dbReference type="OrthoDB" id="3941538at2759"/>
<dbReference type="PANTHER" id="PTHR42813">
    <property type="entry name" value="ZINC-TYPE ALCOHOL DEHYDROGENASE-LIKE"/>
    <property type="match status" value="1"/>
</dbReference>
<dbReference type="EMBL" id="JAVRRF010000007">
    <property type="protein sequence ID" value="KAK5063679.1"/>
    <property type="molecule type" value="Genomic_DNA"/>
</dbReference>
<keyword evidence="3 5" id="KW-0862">Zinc</keyword>
<evidence type="ECO:0000313" key="10">
    <source>
        <dbReference type="EMBL" id="KIV82696.1"/>
    </source>
</evidence>